<dbReference type="NCBIfam" id="TIGR04126">
    <property type="entry name" value="PGF_CTERM"/>
    <property type="match status" value="1"/>
</dbReference>
<feature type="domain" description="PGF-CTERM archaeal protein-sorting signal" evidence="2">
    <location>
        <begin position="757"/>
        <end position="778"/>
    </location>
</feature>
<keyword evidence="5" id="KW-1185">Reference proteome</keyword>
<evidence type="ECO:0000256" key="1">
    <source>
        <dbReference type="ARBA" id="ARBA00022729"/>
    </source>
</evidence>
<feature type="domain" description="DUF7282" evidence="3">
    <location>
        <begin position="37"/>
        <end position="150"/>
    </location>
</feature>
<dbReference type="Pfam" id="PF23951">
    <property type="entry name" value="DUF7282"/>
    <property type="match status" value="6"/>
</dbReference>
<name>A0ABD5NBZ1_9EURY</name>
<proteinExistence type="predicted"/>
<feature type="domain" description="DUF7282" evidence="3">
    <location>
        <begin position="271"/>
        <end position="384"/>
    </location>
</feature>
<feature type="domain" description="DUF7282" evidence="3">
    <location>
        <begin position="387"/>
        <end position="496"/>
    </location>
</feature>
<dbReference type="InterPro" id="IPR055706">
    <property type="entry name" value="Slg1/2_DUF7282"/>
</dbReference>
<gene>
    <name evidence="4" type="ORF">ACFOKC_02805</name>
</gene>
<feature type="domain" description="DUF7282" evidence="3">
    <location>
        <begin position="153"/>
        <end position="266"/>
    </location>
</feature>
<dbReference type="EMBL" id="JBHRWN010000002">
    <property type="protein sequence ID" value="MFC3476647.1"/>
    <property type="molecule type" value="Genomic_DNA"/>
</dbReference>
<dbReference type="InterPro" id="IPR026371">
    <property type="entry name" value="PGF_CTERM"/>
</dbReference>
<sequence length="779" mass="79895">MRQRIQALALALVVVASAFAVGPTTAAADGAATSNHASVTFDAQTSGGYTVTVDSVTLEDGGFVTIHDASVTEGDVLASVVGSSDYLEAGTHENVTVRLDQPVSEDATLVAMPHKDTDGDRVYEFVSTSGGADGPYTADGSAVVDTADVTVSASVSMSDQPTDGNTIVLDRVELSESGFVAVHDSTVLDGAVFDSVVGHSEYLEAGVHENVRVTLDEEVGNETLIPMSHMDTNDDQSYSFVESDGANDGPFTNMAGDAVVTTASVTAAQEASATFDAQTSGGNAVVVDSVFVPEGGFVTMHDATVTEGAVFDSVRGTSDYLEPGLHRNVVVRLDSPLNETGALVAMPHMDTDGDQTYDFVSSEGGDDGPYTADGGAVVDSGEVTVSASVAYDTQESDGNTVTIDRVDLSEPGFVAIHDPSVGAGEVFDSVLGHSAYLEAGVHTDVTVTLDEAANESQTLVAMPHMDTDGDGNYTFVESEGGADGPFTANGGAVVDAGNTIVTANVVASNQDSDGTTVTVDSVTLADGGFVTIHDASVTEGEVFESVRGTSDYLAPGTHENVTIELDSALSGDATVVPMAHMDTDGDQTYDFVSSDGADDGPYTAAGSPVVTTAMLDLPATASVTFDDQSSMSDRVTVQEATLSEGGFVVIHASDDGAPGEVLGHTAYLEAGTHEDLDIQLMSEISGETELIAMAHVDSDGDRTYEFPDADGPYTMDGSAVVDAGTVSVGSMDTTEMTETTEMMDETTADDDESGGDTPGFGVAVALVAVLGAALLALRE</sequence>
<feature type="domain" description="DUF7282" evidence="3">
    <location>
        <begin position="503"/>
        <end position="614"/>
    </location>
</feature>
<accession>A0ABD5NBZ1</accession>
<evidence type="ECO:0000313" key="4">
    <source>
        <dbReference type="EMBL" id="MFC3476647.1"/>
    </source>
</evidence>
<dbReference type="GeneID" id="69117439"/>
<feature type="domain" description="DUF7282" evidence="3">
    <location>
        <begin position="621"/>
        <end position="726"/>
    </location>
</feature>
<reference evidence="4 5" key="1">
    <citation type="journal article" date="2019" name="Int. J. Syst. Evol. Microbiol.">
        <title>The Global Catalogue of Microorganisms (GCM) 10K type strain sequencing project: providing services to taxonomists for standard genome sequencing and annotation.</title>
        <authorList>
            <consortium name="The Broad Institute Genomics Platform"/>
            <consortium name="The Broad Institute Genome Sequencing Center for Infectious Disease"/>
            <person name="Wu L."/>
            <person name="Ma J."/>
        </authorList>
    </citation>
    <scope>NUCLEOTIDE SEQUENCE [LARGE SCALE GENOMIC DNA]</scope>
    <source>
        <strain evidence="4 5">CGMCC 1.12562</strain>
    </source>
</reference>
<dbReference type="GO" id="GO:0030115">
    <property type="term" value="C:S-layer"/>
    <property type="evidence" value="ECO:0007669"/>
    <property type="project" value="UniProtKB-SubCell"/>
</dbReference>
<dbReference type="RefSeq" id="WP_232572206.1">
    <property type="nucleotide sequence ID" value="NZ_CP089466.1"/>
</dbReference>
<protein>
    <submittedName>
        <fullName evidence="4">PGF-CTERM sorting domain-containing protein</fullName>
    </submittedName>
</protein>
<dbReference type="Pfam" id="PF18204">
    <property type="entry name" value="PGF-CTERM"/>
    <property type="match status" value="1"/>
</dbReference>
<comment type="caution">
    <text evidence="4">The sequence shown here is derived from an EMBL/GenBank/DDBJ whole genome shotgun (WGS) entry which is preliminary data.</text>
</comment>
<evidence type="ECO:0000259" key="2">
    <source>
        <dbReference type="Pfam" id="PF18204"/>
    </source>
</evidence>
<dbReference type="AlphaFoldDB" id="A0ABD5NBZ1"/>
<keyword evidence="1" id="KW-0732">Signal</keyword>
<evidence type="ECO:0000259" key="3">
    <source>
        <dbReference type="Pfam" id="PF23951"/>
    </source>
</evidence>
<dbReference type="GO" id="GO:0005886">
    <property type="term" value="C:plasma membrane"/>
    <property type="evidence" value="ECO:0007669"/>
    <property type="project" value="UniProtKB-SubCell"/>
</dbReference>
<dbReference type="Proteomes" id="UP001595660">
    <property type="component" value="Unassembled WGS sequence"/>
</dbReference>
<organism evidence="4 5">
    <name type="scientific">Halobacterium litoreum</name>
    <dbReference type="NCBI Taxonomy" id="2039234"/>
    <lineage>
        <taxon>Archaea</taxon>
        <taxon>Methanobacteriati</taxon>
        <taxon>Methanobacteriota</taxon>
        <taxon>Stenosarchaea group</taxon>
        <taxon>Halobacteria</taxon>
        <taxon>Halobacteriales</taxon>
        <taxon>Halobacteriaceae</taxon>
        <taxon>Halobacterium</taxon>
    </lineage>
</organism>
<evidence type="ECO:0000313" key="5">
    <source>
        <dbReference type="Proteomes" id="UP001595660"/>
    </source>
</evidence>